<evidence type="ECO:0008006" key="7">
    <source>
        <dbReference type="Google" id="ProtNLM"/>
    </source>
</evidence>
<evidence type="ECO:0000256" key="2">
    <source>
        <dbReference type="SAM" id="MobiDB-lite"/>
    </source>
</evidence>
<evidence type="ECO:0000259" key="4">
    <source>
        <dbReference type="Pfam" id="PF12484"/>
    </source>
</evidence>
<dbReference type="Gene3D" id="1.20.1260.20">
    <property type="entry name" value="PPE superfamily"/>
    <property type="match status" value="1"/>
</dbReference>
<dbReference type="EMBL" id="MIHC01000035">
    <property type="protein sequence ID" value="ODR04146.1"/>
    <property type="molecule type" value="Genomic_DNA"/>
</dbReference>
<dbReference type="OrthoDB" id="4753184at2"/>
<dbReference type="Pfam" id="PF00823">
    <property type="entry name" value="PPE"/>
    <property type="match status" value="1"/>
</dbReference>
<evidence type="ECO:0000259" key="3">
    <source>
        <dbReference type="Pfam" id="PF00823"/>
    </source>
</evidence>
<comment type="similarity">
    <text evidence="1">Belongs to the mycobacterial PPE family.</text>
</comment>
<dbReference type="RefSeq" id="WP_069401802.1">
    <property type="nucleotide sequence ID" value="NZ_JAYWKZ010000015.1"/>
</dbReference>
<dbReference type="PANTHER" id="PTHR46766:SF1">
    <property type="entry name" value="GLUTAMINE-RICH PROTEIN 2"/>
    <property type="match status" value="1"/>
</dbReference>
<evidence type="ECO:0000313" key="6">
    <source>
        <dbReference type="Proteomes" id="UP000094224"/>
    </source>
</evidence>
<feature type="region of interest" description="Disordered" evidence="2">
    <location>
        <begin position="167"/>
        <end position="190"/>
    </location>
</feature>
<name>A0A1E3SPR3_9MYCO</name>
<feature type="domain" description="PPE" evidence="3">
    <location>
        <begin position="2"/>
        <end position="165"/>
    </location>
</feature>
<organism evidence="5 6">
    <name type="scientific">Mycobacterium sherrisii</name>
    <dbReference type="NCBI Taxonomy" id="243061"/>
    <lineage>
        <taxon>Bacteria</taxon>
        <taxon>Bacillati</taxon>
        <taxon>Actinomycetota</taxon>
        <taxon>Actinomycetes</taxon>
        <taxon>Mycobacteriales</taxon>
        <taxon>Mycobacteriaceae</taxon>
        <taxon>Mycobacterium</taxon>
        <taxon>Mycobacterium simiae complex</taxon>
    </lineage>
</organism>
<feature type="compositionally biased region" description="Polar residues" evidence="2">
    <location>
        <begin position="168"/>
        <end position="184"/>
    </location>
</feature>
<dbReference type="InterPro" id="IPR022171">
    <property type="entry name" value="PPE_C"/>
</dbReference>
<evidence type="ECO:0000313" key="5">
    <source>
        <dbReference type="EMBL" id="ODR04146.1"/>
    </source>
</evidence>
<sequence>MDFAALPPEVISGRMYVGAGSGPLVGAAAAWGALAQTLSFAASSYRAVVSELAGGPWLGPSSLSMVAAVSPYVSWMSGTAELVGRTASQVGMAAAAYEAAFAATVPPAEIELNRALLASLVATNVFGQNTPAIAATEAQYGQMWAQDVSMMQGYAEASAAATRLTPFSAPSQTTSSDGTSNQGTAVGKAAASAAGPGAQSALSHVPETLQSLAAGSSNPLSPISPGGIFSSDGGSGLNTFTENLGNWALVLSGPLFTASGITPILGGLYGLAVPTAAAVAGDVTPADAGLGTLVNSRSAGAGAVSAGVGTAATVGELSVPQSWGTSPAIRLAGSATALPVAGPPAVPQVEGAAPFFGGIPPVGSLVNAPRGEQTRIRSGPAQKVVPSLPGEPDVAERPPVPTGQPRPARRHVSSALSESEREELAKLRKELAEVSTERDAAARLIKEAML</sequence>
<dbReference type="FunFam" id="1.20.1260.20:FF:000001">
    <property type="entry name" value="PPE family protein PPE41"/>
    <property type="match status" value="1"/>
</dbReference>
<keyword evidence="6" id="KW-1185">Reference proteome</keyword>
<dbReference type="SUPFAM" id="SSF140459">
    <property type="entry name" value="PE/PPE dimer-like"/>
    <property type="match status" value="1"/>
</dbReference>
<comment type="caution">
    <text evidence="5">The sequence shown here is derived from an EMBL/GenBank/DDBJ whole genome shotgun (WGS) entry which is preliminary data.</text>
</comment>
<dbReference type="GO" id="GO:0052572">
    <property type="term" value="P:response to host immune response"/>
    <property type="evidence" value="ECO:0007669"/>
    <property type="project" value="TreeGrafter"/>
</dbReference>
<proteinExistence type="inferred from homology"/>
<dbReference type="InterPro" id="IPR000030">
    <property type="entry name" value="PPE_dom"/>
</dbReference>
<gene>
    <name evidence="5" type="ORF">BHQ21_18800</name>
</gene>
<protein>
    <recommendedName>
        <fullName evidence="7">PPE family protein</fullName>
    </recommendedName>
</protein>
<feature type="region of interest" description="Disordered" evidence="2">
    <location>
        <begin position="371"/>
        <end position="421"/>
    </location>
</feature>
<reference evidence="6" key="1">
    <citation type="submission" date="2016-09" db="EMBL/GenBank/DDBJ databases">
        <authorList>
            <person name="Greninger A.L."/>
            <person name="Jerome K.R."/>
            <person name="Mcnair B."/>
            <person name="Wallis C."/>
            <person name="Fang F."/>
        </authorList>
    </citation>
    <scope>NUCLEOTIDE SEQUENCE [LARGE SCALE GENOMIC DNA]</scope>
    <source>
        <strain evidence="6">BC1_M4</strain>
    </source>
</reference>
<dbReference type="Proteomes" id="UP000094224">
    <property type="component" value="Unassembled WGS sequence"/>
</dbReference>
<dbReference type="InterPro" id="IPR038332">
    <property type="entry name" value="PPE_sf"/>
</dbReference>
<accession>A0A1E3SPR3</accession>
<evidence type="ECO:0000256" key="1">
    <source>
        <dbReference type="ARBA" id="ARBA00010652"/>
    </source>
</evidence>
<dbReference type="STRING" id="243061.AWC25_12665"/>
<dbReference type="PANTHER" id="PTHR46766">
    <property type="entry name" value="GLUTAMINE-RICH PROTEIN 2"/>
    <property type="match status" value="1"/>
</dbReference>
<dbReference type="AlphaFoldDB" id="A0A1E3SPR3"/>
<dbReference type="Pfam" id="PF12484">
    <property type="entry name" value="PPE-SVP"/>
    <property type="match status" value="1"/>
</dbReference>
<feature type="domain" description="PPE family C-terminal" evidence="4">
    <location>
        <begin position="305"/>
        <end position="386"/>
    </location>
</feature>